<evidence type="ECO:0000313" key="8">
    <source>
        <dbReference type="Proteomes" id="UP000248731"/>
    </source>
</evidence>
<dbReference type="InterPro" id="IPR003425">
    <property type="entry name" value="CCB3/YggT"/>
</dbReference>
<dbReference type="EMBL" id="AAIVIG010000036">
    <property type="protein sequence ID" value="ECI4937852.1"/>
    <property type="molecule type" value="Genomic_DNA"/>
</dbReference>
<dbReference type="GO" id="GO:0016020">
    <property type="term" value="C:membrane"/>
    <property type="evidence" value="ECO:0007669"/>
    <property type="project" value="InterPro"/>
</dbReference>
<dbReference type="PANTHER" id="PTHR33219">
    <property type="entry name" value="YLMG HOMOLOG PROTEIN 2, CHLOROPLASTIC"/>
    <property type="match status" value="1"/>
</dbReference>
<evidence type="ECO:0000313" key="3">
    <source>
        <dbReference type="EMBL" id="ECI4937852.1"/>
    </source>
</evidence>
<evidence type="ECO:0000313" key="4">
    <source>
        <dbReference type="EMBL" id="EDH0571074.1"/>
    </source>
</evidence>
<evidence type="ECO:0000256" key="2">
    <source>
        <dbReference type="SAM" id="Phobius"/>
    </source>
</evidence>
<feature type="transmembrane region" description="Helical" evidence="2">
    <location>
        <begin position="6"/>
        <end position="25"/>
    </location>
</feature>
<keyword evidence="2" id="KW-0812">Transmembrane</keyword>
<evidence type="ECO:0000313" key="7">
    <source>
        <dbReference type="EMBL" id="SUG50989.1"/>
    </source>
</evidence>
<reference evidence="3" key="3">
    <citation type="submission" date="2018-07" db="EMBL/GenBank/DDBJ databases">
        <authorList>
            <person name="Ashton P.M."/>
            <person name="Dallman T."/>
            <person name="Nair S."/>
            <person name="De Pinna E."/>
            <person name="Peters T."/>
            <person name="Grant K."/>
        </authorList>
    </citation>
    <scope>NUCLEOTIDE SEQUENCE [LARGE SCALE GENOMIC DNA]</scope>
    <source>
        <strain evidence="3">475813</strain>
    </source>
</reference>
<keyword evidence="2" id="KW-1133">Transmembrane helix</keyword>
<reference evidence="5" key="4">
    <citation type="submission" date="2021-07" db="EMBL/GenBank/DDBJ databases">
        <title>Whole-Genome Sequences of non-enterica strains of Salmonella enterica isolated from poultry houses.</title>
        <authorList>
            <person name="Lamas A."/>
            <person name="Regal P."/>
            <person name="Miranda J.M."/>
            <person name="Vazquez B."/>
            <person name="Cepeda A."/>
            <person name="Franco C.M."/>
        </authorList>
    </citation>
    <scope>NUCLEOTIDE SEQUENCE</scope>
    <source>
        <strain evidence="5">LHICA_AZ23</strain>
    </source>
</reference>
<dbReference type="Proteomes" id="UP000255443">
    <property type="component" value="Unassembled WGS sequence"/>
</dbReference>
<dbReference type="EMBL" id="UGXC01000003">
    <property type="protein sequence ID" value="SUG50989.1"/>
    <property type="molecule type" value="Genomic_DNA"/>
</dbReference>
<evidence type="ECO:0000313" key="9">
    <source>
        <dbReference type="Proteomes" id="UP000255443"/>
    </source>
</evidence>
<comment type="similarity">
    <text evidence="1">Belongs to the YggT family.</text>
</comment>
<feature type="transmembrane region" description="Helical" evidence="2">
    <location>
        <begin position="63"/>
        <end position="84"/>
    </location>
</feature>
<reference evidence="4" key="2">
    <citation type="submission" date="2018-07" db="EMBL/GenBank/DDBJ databases">
        <authorList>
            <consortium name="GenomeTrakr network: Whole genome sequencing for foodborne pathogen traceback"/>
        </authorList>
    </citation>
    <scope>NUCLEOTIDE SEQUENCE</scope>
    <source>
        <strain evidence="4">FDA00001204</strain>
    </source>
</reference>
<dbReference type="EMBL" id="LS483466">
    <property type="protein sequence ID" value="SQI21077.1"/>
    <property type="molecule type" value="Genomic_DNA"/>
</dbReference>
<sequence length="188" mass="21055">MNTLTFLLSTVIELYTMVLLLRVWMQWARCDFYNPFSQFVVKITQPIIGPLRRIIPPMGPIDSASLLVAFILSVIKAIVLFKVITFQAIIWIAAVLILLKTIGLLIFWVLLVMAIMSWVSQGRSPVEYVLIQLAEPLLSPIRRLLPAMGGIDFSPMVLVLLLYVVNMGIAEVLQATGSMLLPGLWMAL</sequence>
<dbReference type="AlphaFoldDB" id="A0A2X4T0I7"/>
<dbReference type="PANTHER" id="PTHR33219:SF14">
    <property type="entry name" value="PROTEIN COFACTOR ASSEMBLY OF COMPLEX C SUBUNIT B CCB3, CHLOROPLASTIC-RELATED"/>
    <property type="match status" value="1"/>
</dbReference>
<evidence type="ECO:0000313" key="6">
    <source>
        <dbReference type="EMBL" id="SQI21077.1"/>
    </source>
</evidence>
<evidence type="ECO:0000313" key="5">
    <source>
        <dbReference type="EMBL" id="QXW48984.1"/>
    </source>
</evidence>
<dbReference type="Proteomes" id="UP000248731">
    <property type="component" value="Chromosome 1"/>
</dbReference>
<dbReference type="Pfam" id="PF02325">
    <property type="entry name" value="CCB3_YggT"/>
    <property type="match status" value="2"/>
</dbReference>
<name>A0A2X4T0I7_SALER</name>
<keyword evidence="2" id="KW-0472">Membrane</keyword>
<dbReference type="Proteomes" id="UP000839688">
    <property type="component" value="Unassembled WGS sequence"/>
</dbReference>
<proteinExistence type="inferred from homology"/>
<dbReference type="EMBL" id="CP079713">
    <property type="protein sequence ID" value="QXW48984.1"/>
    <property type="molecule type" value="Genomic_DNA"/>
</dbReference>
<keyword evidence="8" id="KW-1185">Reference proteome</keyword>
<dbReference type="EMBL" id="AAMGFJ010000015">
    <property type="protein sequence ID" value="EDH0571074.1"/>
    <property type="molecule type" value="Genomic_DNA"/>
</dbReference>
<organism evidence="6 8">
    <name type="scientific">Salmonella enterica subsp. arizonae</name>
    <dbReference type="NCBI Taxonomy" id="59203"/>
    <lineage>
        <taxon>Bacteria</taxon>
        <taxon>Pseudomonadati</taxon>
        <taxon>Pseudomonadota</taxon>
        <taxon>Gammaproteobacteria</taxon>
        <taxon>Enterobacterales</taxon>
        <taxon>Enterobacteriaceae</taxon>
        <taxon>Salmonella</taxon>
    </lineage>
</organism>
<feature type="transmembrane region" description="Helical" evidence="2">
    <location>
        <begin position="144"/>
        <end position="165"/>
    </location>
</feature>
<evidence type="ECO:0000256" key="1">
    <source>
        <dbReference type="ARBA" id="ARBA00010894"/>
    </source>
</evidence>
<accession>A0A2X4T0I7</accession>
<gene>
    <name evidence="4" type="ORF">AHX45_13140</name>
    <name evidence="3" type="ORF">DSQ81_19585</name>
    <name evidence="5" type="ORF">KX325_18655</name>
    <name evidence="7" type="ORF">NCTC7303_03306</name>
    <name evidence="6" type="ORF">NCTC7307_00932</name>
</gene>
<protein>
    <submittedName>
        <fullName evidence="6">Integral membrane protein YggT involved in response to extracytoplasmic stress (Osmotic shock)</fullName>
    </submittedName>
    <submittedName>
        <fullName evidence="3">YggT family protein</fullName>
    </submittedName>
</protein>
<feature type="transmembrane region" description="Helical" evidence="2">
    <location>
        <begin position="90"/>
        <end position="115"/>
    </location>
</feature>
<reference evidence="8 9" key="1">
    <citation type="submission" date="2018-06" db="EMBL/GenBank/DDBJ databases">
        <authorList>
            <consortium name="Pathogen Informatics"/>
            <person name="Doyle S."/>
        </authorList>
    </citation>
    <scope>NUCLEOTIDE SEQUENCE [LARGE SCALE GENOMIC DNA]</scope>
    <source>
        <strain evidence="7 9">NCTC7303</strain>
        <strain evidence="6 8">NCTC7307</strain>
    </source>
</reference>